<keyword evidence="14" id="KW-1185">Reference proteome</keyword>
<dbReference type="PRINTS" id="PR00237">
    <property type="entry name" value="GPCRRHODOPSN"/>
</dbReference>
<feature type="transmembrane region" description="Helical" evidence="12">
    <location>
        <begin position="97"/>
        <end position="118"/>
    </location>
</feature>
<keyword evidence="4 12" id="KW-1133">Transmembrane helix</keyword>
<dbReference type="PROSITE" id="PS00237">
    <property type="entry name" value="G_PROTEIN_RECEP_F1_1"/>
    <property type="match status" value="1"/>
</dbReference>
<evidence type="ECO:0000256" key="4">
    <source>
        <dbReference type="ARBA" id="ARBA00022989"/>
    </source>
</evidence>
<proteinExistence type="inferred from homology"/>
<gene>
    <name evidence="13" type="ORF">PACLA_8A070044</name>
</gene>
<organism evidence="13 14">
    <name type="scientific">Paramuricea clavata</name>
    <name type="common">Red gorgonian</name>
    <name type="synonym">Violescent sea-whip</name>
    <dbReference type="NCBI Taxonomy" id="317549"/>
    <lineage>
        <taxon>Eukaryota</taxon>
        <taxon>Metazoa</taxon>
        <taxon>Cnidaria</taxon>
        <taxon>Anthozoa</taxon>
        <taxon>Octocorallia</taxon>
        <taxon>Malacalcyonacea</taxon>
        <taxon>Plexauridae</taxon>
        <taxon>Paramuricea</taxon>
    </lineage>
</organism>
<dbReference type="GO" id="GO:0005886">
    <property type="term" value="C:plasma membrane"/>
    <property type="evidence" value="ECO:0007669"/>
    <property type="project" value="UniProtKB-SubCell"/>
</dbReference>
<evidence type="ECO:0000313" key="14">
    <source>
        <dbReference type="Proteomes" id="UP001152795"/>
    </source>
</evidence>
<dbReference type="InterPro" id="IPR017452">
    <property type="entry name" value="GPCR_Rhodpsn_7TM"/>
</dbReference>
<feature type="transmembrane region" description="Helical" evidence="12">
    <location>
        <begin position="139"/>
        <end position="157"/>
    </location>
</feature>
<dbReference type="AlphaFoldDB" id="A0A6S7JM66"/>
<dbReference type="SUPFAM" id="SSF81321">
    <property type="entry name" value="Family A G protein-coupled receptor-like"/>
    <property type="match status" value="1"/>
</dbReference>
<evidence type="ECO:0000256" key="8">
    <source>
        <dbReference type="ARBA" id="ARBA00023180"/>
    </source>
</evidence>
<reference evidence="13" key="1">
    <citation type="submission" date="2020-04" db="EMBL/GenBank/DDBJ databases">
        <authorList>
            <person name="Alioto T."/>
            <person name="Alioto T."/>
            <person name="Gomez Garrido J."/>
        </authorList>
    </citation>
    <scope>NUCLEOTIDE SEQUENCE</scope>
    <source>
        <strain evidence="13">A484AB</strain>
    </source>
</reference>
<comment type="similarity">
    <text evidence="10">Belongs to the G-protein coupled receptor 1 family.</text>
</comment>
<dbReference type="PANTHER" id="PTHR24246:SF27">
    <property type="entry name" value="ADENOSINE RECEPTOR, ISOFORM A"/>
    <property type="match status" value="1"/>
</dbReference>
<keyword evidence="2" id="KW-1003">Cell membrane</keyword>
<keyword evidence="9 10" id="KW-0807">Transducer</keyword>
<evidence type="ECO:0000256" key="2">
    <source>
        <dbReference type="ARBA" id="ARBA00022475"/>
    </source>
</evidence>
<evidence type="ECO:0000256" key="1">
    <source>
        <dbReference type="ARBA" id="ARBA00004651"/>
    </source>
</evidence>
<keyword evidence="3 10" id="KW-0812">Transmembrane</keyword>
<dbReference type="Pfam" id="PF00001">
    <property type="entry name" value="7tm_1"/>
    <property type="match status" value="2"/>
</dbReference>
<feature type="transmembrane region" description="Helical" evidence="12">
    <location>
        <begin position="60"/>
        <end position="85"/>
    </location>
</feature>
<evidence type="ECO:0000256" key="5">
    <source>
        <dbReference type="ARBA" id="ARBA00023040"/>
    </source>
</evidence>
<evidence type="ECO:0000256" key="10">
    <source>
        <dbReference type="RuleBase" id="RU000688"/>
    </source>
</evidence>
<feature type="transmembrane region" description="Helical" evidence="12">
    <location>
        <begin position="250"/>
        <end position="271"/>
    </location>
</feature>
<sequence length="381" mass="42191">MASNNSNGTQMFGGYGVSRPDFQIGVTLYTLISFASIVGNGLVFAAFSKSSKIRNSRTNYLIVSLSCADVLAGSVAIPLYTYLMAIDFKGYNDSPAYFVYQFTDVFSITASVWHLAFISLERYFAIVWPVVHHISNSTTYFIAIAVLWIVSVLSGGLSLELYKYKMKYIIYNSASLFGLPLVVIVSCYLFILKTTIQRSYVTSRRNFERELKVSFTVFILIALFIICWCPFYVIGIISAGTDCDCISMPMVIYFKALHFATTCVNPIVYAARIPDFRTAFKKMLPKQIISVIFCLLHKRSRDSPPNSRGRASSTLSSTLQSAVDGSKRRATLLENKGAVDQLPVRLGTRDSPMASSVTSNKCVTFLSESPSSVSGVQLSKV</sequence>
<dbReference type="Gene3D" id="1.20.1070.10">
    <property type="entry name" value="Rhodopsin 7-helix transmembrane proteins"/>
    <property type="match status" value="1"/>
</dbReference>
<dbReference type="InterPro" id="IPR000276">
    <property type="entry name" value="GPCR_Rhodpsn"/>
</dbReference>
<feature type="transmembrane region" description="Helical" evidence="12">
    <location>
        <begin position="169"/>
        <end position="192"/>
    </location>
</feature>
<accession>A0A6S7JM66</accession>
<evidence type="ECO:0000256" key="3">
    <source>
        <dbReference type="ARBA" id="ARBA00022692"/>
    </source>
</evidence>
<feature type="compositionally biased region" description="Low complexity" evidence="11">
    <location>
        <begin position="311"/>
        <end position="322"/>
    </location>
</feature>
<dbReference type="GO" id="GO:0004930">
    <property type="term" value="F:G protein-coupled receptor activity"/>
    <property type="evidence" value="ECO:0007669"/>
    <property type="project" value="UniProtKB-KW"/>
</dbReference>
<evidence type="ECO:0000256" key="11">
    <source>
        <dbReference type="SAM" id="MobiDB-lite"/>
    </source>
</evidence>
<evidence type="ECO:0000256" key="9">
    <source>
        <dbReference type="ARBA" id="ARBA00023224"/>
    </source>
</evidence>
<keyword evidence="7 10" id="KW-0675">Receptor</keyword>
<keyword evidence="8" id="KW-0325">Glycoprotein</keyword>
<protein>
    <submittedName>
        <fullName evidence="13">Muscarinic acetylcholine receptor M3-like</fullName>
    </submittedName>
</protein>
<evidence type="ECO:0000256" key="7">
    <source>
        <dbReference type="ARBA" id="ARBA00023170"/>
    </source>
</evidence>
<dbReference type="SMART" id="SM01381">
    <property type="entry name" value="7TM_GPCR_Srsx"/>
    <property type="match status" value="1"/>
</dbReference>
<comment type="subcellular location">
    <subcellularLocation>
        <location evidence="1">Cell membrane</location>
        <topology evidence="1">Multi-pass membrane protein</topology>
    </subcellularLocation>
</comment>
<dbReference type="EMBL" id="CACRXK020009616">
    <property type="protein sequence ID" value="CAB4017591.1"/>
    <property type="molecule type" value="Genomic_DNA"/>
</dbReference>
<keyword evidence="6 12" id="KW-0472">Membrane</keyword>
<evidence type="ECO:0000313" key="13">
    <source>
        <dbReference type="EMBL" id="CAB4017591.1"/>
    </source>
</evidence>
<name>A0A6S7JM66_PARCT</name>
<dbReference type="PROSITE" id="PS50262">
    <property type="entry name" value="G_PROTEIN_RECEP_F1_2"/>
    <property type="match status" value="1"/>
</dbReference>
<feature type="transmembrane region" description="Helical" evidence="12">
    <location>
        <begin position="26"/>
        <end position="48"/>
    </location>
</feature>
<evidence type="ECO:0000256" key="6">
    <source>
        <dbReference type="ARBA" id="ARBA00023136"/>
    </source>
</evidence>
<keyword evidence="5 10" id="KW-0297">G-protein coupled receptor</keyword>
<feature type="transmembrane region" description="Helical" evidence="12">
    <location>
        <begin position="213"/>
        <end position="238"/>
    </location>
</feature>
<dbReference type="OrthoDB" id="10042731at2759"/>
<comment type="caution">
    <text evidence="13">The sequence shown here is derived from an EMBL/GenBank/DDBJ whole genome shotgun (WGS) entry which is preliminary data.</text>
</comment>
<dbReference type="Proteomes" id="UP001152795">
    <property type="component" value="Unassembled WGS sequence"/>
</dbReference>
<dbReference type="PANTHER" id="PTHR24246">
    <property type="entry name" value="OLFACTORY RECEPTOR AND ADENOSINE RECEPTOR"/>
    <property type="match status" value="1"/>
</dbReference>
<feature type="region of interest" description="Disordered" evidence="11">
    <location>
        <begin position="300"/>
        <end position="323"/>
    </location>
</feature>
<evidence type="ECO:0000256" key="12">
    <source>
        <dbReference type="SAM" id="Phobius"/>
    </source>
</evidence>